<evidence type="ECO:0000256" key="4">
    <source>
        <dbReference type="ARBA" id="ARBA00023015"/>
    </source>
</evidence>
<keyword evidence="12" id="KW-1185">Reference proteome</keyword>
<keyword evidence="4" id="KW-0805">Transcription regulation</keyword>
<evidence type="ECO:0000256" key="5">
    <source>
        <dbReference type="ARBA" id="ARBA00023125"/>
    </source>
</evidence>
<feature type="coiled-coil region" evidence="8">
    <location>
        <begin position="278"/>
        <end position="312"/>
    </location>
</feature>
<keyword evidence="5" id="KW-0238">DNA-binding</keyword>
<evidence type="ECO:0000256" key="2">
    <source>
        <dbReference type="ARBA" id="ARBA00008500"/>
    </source>
</evidence>
<comment type="subcellular location">
    <subcellularLocation>
        <location evidence="1">Nucleus</location>
    </subcellularLocation>
</comment>
<evidence type="ECO:0000259" key="10">
    <source>
        <dbReference type="PROSITE" id="PS50217"/>
    </source>
</evidence>
<dbReference type="InterPro" id="IPR024874">
    <property type="entry name" value="Transcription_factor_Maf_fam"/>
</dbReference>
<dbReference type="CDD" id="cd14718">
    <property type="entry name" value="bZIP_Maf_large"/>
    <property type="match status" value="1"/>
</dbReference>
<organism evidence="11 12">
    <name type="scientific">Littorina saxatilis</name>
    <dbReference type="NCBI Taxonomy" id="31220"/>
    <lineage>
        <taxon>Eukaryota</taxon>
        <taxon>Metazoa</taxon>
        <taxon>Spiralia</taxon>
        <taxon>Lophotrochozoa</taxon>
        <taxon>Mollusca</taxon>
        <taxon>Gastropoda</taxon>
        <taxon>Caenogastropoda</taxon>
        <taxon>Littorinimorpha</taxon>
        <taxon>Littorinoidea</taxon>
        <taxon>Littorinidae</taxon>
        <taxon>Littorina</taxon>
    </lineage>
</organism>
<dbReference type="SUPFAM" id="SSF57959">
    <property type="entry name" value="Leucine zipper domain"/>
    <property type="match status" value="1"/>
</dbReference>
<dbReference type="Pfam" id="PF03131">
    <property type="entry name" value="bZIP_Maf"/>
    <property type="match status" value="1"/>
</dbReference>
<feature type="region of interest" description="Disordered" evidence="9">
    <location>
        <begin position="31"/>
        <end position="75"/>
    </location>
</feature>
<evidence type="ECO:0000256" key="8">
    <source>
        <dbReference type="SAM" id="Coils"/>
    </source>
</evidence>
<protein>
    <recommendedName>
        <fullName evidence="10">BZIP domain-containing protein</fullName>
    </recommendedName>
</protein>
<keyword evidence="8" id="KW-0175">Coiled coil</keyword>
<evidence type="ECO:0000313" key="11">
    <source>
        <dbReference type="EMBL" id="KAK7115497.1"/>
    </source>
</evidence>
<comment type="similarity">
    <text evidence="2">Belongs to the bZIP family. Maf subfamily.</text>
</comment>
<evidence type="ECO:0000313" key="12">
    <source>
        <dbReference type="Proteomes" id="UP001374579"/>
    </source>
</evidence>
<feature type="domain" description="BZIP" evidence="10">
    <location>
        <begin position="253"/>
        <end position="316"/>
    </location>
</feature>
<feature type="compositionally biased region" description="Low complexity" evidence="9">
    <location>
        <begin position="198"/>
        <end position="211"/>
    </location>
</feature>
<evidence type="ECO:0000256" key="1">
    <source>
        <dbReference type="ARBA" id="ARBA00004123"/>
    </source>
</evidence>
<evidence type="ECO:0000256" key="9">
    <source>
        <dbReference type="SAM" id="MobiDB-lite"/>
    </source>
</evidence>
<dbReference type="GO" id="GO:0000981">
    <property type="term" value="F:DNA-binding transcription factor activity, RNA polymerase II-specific"/>
    <property type="evidence" value="ECO:0007669"/>
    <property type="project" value="TreeGrafter"/>
</dbReference>
<dbReference type="InterPro" id="IPR046347">
    <property type="entry name" value="bZIP_sf"/>
</dbReference>
<dbReference type="SMART" id="SM00338">
    <property type="entry name" value="BRLZ"/>
    <property type="match status" value="1"/>
</dbReference>
<keyword evidence="7" id="KW-0539">Nucleus</keyword>
<proteinExistence type="inferred from homology"/>
<feature type="compositionally biased region" description="Low complexity" evidence="9">
    <location>
        <begin position="58"/>
        <end position="67"/>
    </location>
</feature>
<dbReference type="EMBL" id="JBAMIC010000001">
    <property type="protein sequence ID" value="KAK7115497.1"/>
    <property type="molecule type" value="Genomic_DNA"/>
</dbReference>
<dbReference type="SUPFAM" id="SSF47454">
    <property type="entry name" value="A DNA-binding domain in eukaryotic transcription factors"/>
    <property type="match status" value="1"/>
</dbReference>
<dbReference type="InterPro" id="IPR004826">
    <property type="entry name" value="bZIP_Maf"/>
</dbReference>
<dbReference type="FunFam" id="1.20.5.170:FF:000011">
    <property type="entry name" value="Transcription factor MafG, putative"/>
    <property type="match status" value="1"/>
</dbReference>
<evidence type="ECO:0000256" key="6">
    <source>
        <dbReference type="ARBA" id="ARBA00023163"/>
    </source>
</evidence>
<dbReference type="PANTHER" id="PTHR10129">
    <property type="entry name" value="TRANSCRIPTION FACTOR MAF"/>
    <property type="match status" value="1"/>
</dbReference>
<keyword evidence="6" id="KW-0804">Transcription</keyword>
<dbReference type="GO" id="GO:0000978">
    <property type="term" value="F:RNA polymerase II cis-regulatory region sequence-specific DNA binding"/>
    <property type="evidence" value="ECO:0007669"/>
    <property type="project" value="TreeGrafter"/>
</dbReference>
<dbReference type="PROSITE" id="PS50217">
    <property type="entry name" value="BZIP"/>
    <property type="match status" value="1"/>
</dbReference>
<evidence type="ECO:0000256" key="3">
    <source>
        <dbReference type="ARBA" id="ARBA00022491"/>
    </source>
</evidence>
<dbReference type="AlphaFoldDB" id="A0AAN9C197"/>
<accession>A0AAN9C197</accession>
<dbReference type="InterPro" id="IPR004827">
    <property type="entry name" value="bZIP"/>
</dbReference>
<gene>
    <name evidence="11" type="ORF">V1264_001352</name>
</gene>
<dbReference type="PANTHER" id="PTHR10129:SF44">
    <property type="entry name" value="TRAFFIC JAM, ISOFORM C"/>
    <property type="match status" value="1"/>
</dbReference>
<dbReference type="Gene3D" id="1.20.5.170">
    <property type="match status" value="1"/>
</dbReference>
<dbReference type="Proteomes" id="UP001374579">
    <property type="component" value="Unassembled WGS sequence"/>
</dbReference>
<comment type="caution">
    <text evidence="11">The sequence shown here is derived from an EMBL/GenBank/DDBJ whole genome shotgun (WGS) entry which is preliminary data.</text>
</comment>
<feature type="region of interest" description="Disordered" evidence="9">
    <location>
        <begin position="174"/>
        <end position="220"/>
    </location>
</feature>
<evidence type="ECO:0000256" key="7">
    <source>
        <dbReference type="ARBA" id="ARBA00023242"/>
    </source>
</evidence>
<name>A0AAN9C197_9CAEN</name>
<reference evidence="11 12" key="1">
    <citation type="submission" date="2024-02" db="EMBL/GenBank/DDBJ databases">
        <title>Chromosome-scale genome assembly of the rough periwinkle Littorina saxatilis.</title>
        <authorList>
            <person name="De Jode A."/>
            <person name="Faria R."/>
            <person name="Formenti G."/>
            <person name="Sims Y."/>
            <person name="Smith T.P."/>
            <person name="Tracey A."/>
            <person name="Wood J.M.D."/>
            <person name="Zagrodzka Z.B."/>
            <person name="Johannesson K."/>
            <person name="Butlin R.K."/>
            <person name="Leder E.H."/>
        </authorList>
    </citation>
    <scope>NUCLEOTIDE SEQUENCE [LARGE SCALE GENOMIC DNA]</scope>
    <source>
        <strain evidence="11">Snail1</strain>
        <tissue evidence="11">Muscle</tissue>
    </source>
</reference>
<dbReference type="GO" id="GO:0005634">
    <property type="term" value="C:nucleus"/>
    <property type="evidence" value="ECO:0007669"/>
    <property type="project" value="UniProtKB-SubCell"/>
</dbReference>
<dbReference type="InterPro" id="IPR008917">
    <property type="entry name" value="TF_DNA-bd_sf"/>
</dbReference>
<keyword evidence="3" id="KW-0678">Repressor</keyword>
<sequence>MDQYLAQQFIEDFDIAQLGFDFPPIVKQESETRAEATCSMAAQPAPPVPTSPAGTCASISSSNPSSPGTEFSTPASPDVIVKEELPSPDCDNSQRTILDDLTWLKLSAARALCPEAGAMSAERVLEELMKSVVKEEAFSPLSDSNSSVSVPRRCADDLDESDIEIDMEDSFLDTYDYDSSSPLPSECGTIDTPPDTPTSPTSPSSVTNPGTKRSKRGFSRSHSINLTDLDLVTLPVRELNRRLQGHPKEEVLKLKQKRRTLKNRGYAQNCRSKRMIQKHELESTNKTLQQQIAMLKRQLTATTRERDFYKQRCEMLRSGVAQAVKAGGGSRLCNLPALDLLKMKMKDAAASP</sequence>